<dbReference type="EMBL" id="JABEPQ010000002">
    <property type="protein sequence ID" value="NNM46406.1"/>
    <property type="molecule type" value="Genomic_DNA"/>
</dbReference>
<dbReference type="AlphaFoldDB" id="A0A849H9I8"/>
<dbReference type="Proteomes" id="UP000588586">
    <property type="component" value="Unassembled WGS sequence"/>
</dbReference>
<dbReference type="InterPro" id="IPR007253">
    <property type="entry name" value="Cell_wall-bd_2"/>
</dbReference>
<organism evidence="1 2">
    <name type="scientific">Knoellia koreensis</name>
    <dbReference type="NCBI Taxonomy" id="2730921"/>
    <lineage>
        <taxon>Bacteria</taxon>
        <taxon>Bacillati</taxon>
        <taxon>Actinomycetota</taxon>
        <taxon>Actinomycetes</taxon>
        <taxon>Micrococcales</taxon>
        <taxon>Intrasporangiaceae</taxon>
        <taxon>Knoellia</taxon>
    </lineage>
</organism>
<protein>
    <submittedName>
        <fullName evidence="1">Cell wall-binding repeat-containing protein</fullName>
    </submittedName>
</protein>
<dbReference type="Pfam" id="PF04122">
    <property type="entry name" value="CW_binding_2"/>
    <property type="match status" value="3"/>
</dbReference>
<dbReference type="RefSeq" id="WP_171243513.1">
    <property type="nucleotide sequence ID" value="NZ_JABEPQ010000002.1"/>
</dbReference>
<dbReference type="PANTHER" id="PTHR30032">
    <property type="entry name" value="N-ACETYLMURAMOYL-L-ALANINE AMIDASE-RELATED"/>
    <property type="match status" value="1"/>
</dbReference>
<reference evidence="1 2" key="1">
    <citation type="submission" date="2020-04" db="EMBL/GenBank/DDBJ databases">
        <title>Knoellia sp. isolate from air conditioner.</title>
        <authorList>
            <person name="Chea S."/>
            <person name="Kim D.-U."/>
        </authorList>
    </citation>
    <scope>NUCLEOTIDE SEQUENCE [LARGE SCALE GENOMIC DNA]</scope>
    <source>
        <strain evidence="1 2">DB2414S</strain>
    </source>
</reference>
<gene>
    <name evidence="1" type="ORF">HJG52_10350</name>
</gene>
<dbReference type="Gene3D" id="3.40.50.12090">
    <property type="match status" value="1"/>
</dbReference>
<comment type="caution">
    <text evidence="1">The sequence shown here is derived from an EMBL/GenBank/DDBJ whole genome shotgun (WGS) entry which is preliminary data.</text>
</comment>
<proteinExistence type="predicted"/>
<keyword evidence="2" id="KW-1185">Reference proteome</keyword>
<accession>A0A849H9I8</accession>
<evidence type="ECO:0000313" key="2">
    <source>
        <dbReference type="Proteomes" id="UP000588586"/>
    </source>
</evidence>
<dbReference type="GO" id="GO:0030288">
    <property type="term" value="C:outer membrane-bounded periplasmic space"/>
    <property type="evidence" value="ECO:0007669"/>
    <property type="project" value="TreeGrafter"/>
</dbReference>
<dbReference type="PANTHER" id="PTHR30032:SF4">
    <property type="entry name" value="AMIDASE ENHANCER"/>
    <property type="match status" value="1"/>
</dbReference>
<dbReference type="InterPro" id="IPR051922">
    <property type="entry name" value="Bact_Sporulation_Assoc"/>
</dbReference>
<sequence>MPSWPWGRTAVSLAAIGVVLVGVMQASPAHADNRNREPSRLAAAAIRGGLVATSSSPVIKASVLGGAAVVPDPVLRRAQDVAGQGARLAGSDRYATAVAVSRVVAPARSSEVVLASGADFPDALSAAPLASRLRGPLLLSGRDRLPASVATELRRLVPSRITVIGGAGALSDKVVADARAAAGGSRVAVRRLAGPNRYATSAQVAAQFPARTPGTVLVSGVTFPDGVAAGPVAASLRGPVLLTGPTSLPDPVRAQLPRLAPGKVVIAGGLGAVSAGVERTVASLTRTVPVRAAGANRYATSSALAALITGTTASSGVVVATGTAYPDALVGGVAAAAARGPVLLTGGQRGALSSLSADIARARLVGPWLQLSLDLLRRQQDLPAGAYTAHDAAYQAATLGTLYGWQEPEVQAQLTRMRSVRKPDGTYGMERAWDAFGDGSVNPASTGYLVTMTDHVGIGMLAGLRAGAVQADEVGSLVDLVLAWPRVTGDEDCLAYSNAPSDRRTCVYNVNSAAAWFLQSAWDAGVRRPGQQELAQRLYQHDLKVYFDGWWPYSALTPTRRQDWNHNAASIDFQFQLDVVAGQRSLDLVMPGGWVHPDPQARTASDVMGYLRLLPYACGYRGGVQEPVRQLSAAQRNASEAGQLALWSTRTTASCGQR</sequence>
<name>A0A849H9I8_9MICO</name>
<evidence type="ECO:0000313" key="1">
    <source>
        <dbReference type="EMBL" id="NNM46406.1"/>
    </source>
</evidence>